<dbReference type="PANTHER" id="PTHR30158">
    <property type="entry name" value="ACRA/E-RELATED COMPONENT OF DRUG EFFLUX TRANSPORTER"/>
    <property type="match status" value="1"/>
</dbReference>
<feature type="domain" description="Multidrug resistance protein MdtA-like alpha-helical hairpin" evidence="5">
    <location>
        <begin position="100"/>
        <end position="169"/>
    </location>
</feature>
<dbReference type="InterPro" id="IPR058624">
    <property type="entry name" value="MdtA-like_HH"/>
</dbReference>
<evidence type="ECO:0000313" key="10">
    <source>
        <dbReference type="Proteomes" id="UP000326837"/>
    </source>
</evidence>
<feature type="compositionally biased region" description="Low complexity" evidence="3">
    <location>
        <begin position="382"/>
        <end position="394"/>
    </location>
</feature>
<feature type="domain" description="Multidrug resistance protein MdtA-like beta-barrel" evidence="7">
    <location>
        <begin position="205"/>
        <end position="295"/>
    </location>
</feature>
<dbReference type="KEGG" id="lpav:PLANPX_2913"/>
<feature type="domain" description="Multidrug resistance protein MdtA-like C-terminal permuted SH3" evidence="8">
    <location>
        <begin position="301"/>
        <end position="360"/>
    </location>
</feature>
<feature type="chain" id="PRO_5024837033" evidence="4">
    <location>
        <begin position="25"/>
        <end position="410"/>
    </location>
</feature>
<dbReference type="PROSITE" id="PS51257">
    <property type="entry name" value="PROKAR_LIPOPROTEIN"/>
    <property type="match status" value="1"/>
</dbReference>
<feature type="signal peptide" evidence="4">
    <location>
        <begin position="1"/>
        <end position="24"/>
    </location>
</feature>
<dbReference type="GO" id="GO:0046677">
    <property type="term" value="P:response to antibiotic"/>
    <property type="evidence" value="ECO:0007669"/>
    <property type="project" value="TreeGrafter"/>
</dbReference>
<dbReference type="InterPro" id="IPR058626">
    <property type="entry name" value="MdtA-like_b-barrel"/>
</dbReference>
<evidence type="ECO:0000259" key="8">
    <source>
        <dbReference type="Pfam" id="PF25967"/>
    </source>
</evidence>
<evidence type="ECO:0000313" key="9">
    <source>
        <dbReference type="EMBL" id="BBO33301.1"/>
    </source>
</evidence>
<evidence type="ECO:0000259" key="7">
    <source>
        <dbReference type="Pfam" id="PF25944"/>
    </source>
</evidence>
<dbReference type="GO" id="GO:0022857">
    <property type="term" value="F:transmembrane transporter activity"/>
    <property type="evidence" value="ECO:0007669"/>
    <property type="project" value="InterPro"/>
</dbReference>
<dbReference type="SUPFAM" id="SSF111369">
    <property type="entry name" value="HlyD-like secretion proteins"/>
    <property type="match status" value="1"/>
</dbReference>
<dbReference type="Pfam" id="PF25876">
    <property type="entry name" value="HH_MFP_RND"/>
    <property type="match status" value="1"/>
</dbReference>
<dbReference type="EMBL" id="AP021861">
    <property type="protein sequence ID" value="BBO33301.1"/>
    <property type="molecule type" value="Genomic_DNA"/>
</dbReference>
<dbReference type="PANTHER" id="PTHR30158:SF10">
    <property type="entry name" value="CATION EFFLUX PUMP"/>
    <property type="match status" value="1"/>
</dbReference>
<dbReference type="Gene3D" id="1.10.287.470">
    <property type="entry name" value="Helix hairpin bin"/>
    <property type="match status" value="1"/>
</dbReference>
<sequence length="410" mass="43692">MCSRSLWIGSALAALALAGCNNVANQMVKMPPPAVTVAKPVQREVVHQLEFTGNTRATEAVDVRARVNGYLQKIGFEDGAEVQEGDLLFVIEPAPFEAALDAAKAALQKADATLALANADLARTEPLVQRGASTAQELDIKKADVATAKADVASAKAALTQAELNLSYTQVKSPITGRVSRHMVDIGNLVQAETTILTRVEAFAPIHAYFAISEADVVELMQNTTGSSAKDLEASPLKLYLGLTGEKGFPHEGKLDFAEVGIDPQSGTQMRRGIFLNEDRKLVPGMFVRFRLPVGNPAPGLLVPDRAIATDQRGEYVLVVDDKDTVQYRPVKLGMRVADMRVVKEGVGADDWIVVNGLQRARPGATVKPEREGELPEAKQLDAANDPAVPAAEAQLTTTARPKASATGGN</sequence>
<organism evidence="9 10">
    <name type="scientific">Lacipirellula parvula</name>
    <dbReference type="NCBI Taxonomy" id="2650471"/>
    <lineage>
        <taxon>Bacteria</taxon>
        <taxon>Pseudomonadati</taxon>
        <taxon>Planctomycetota</taxon>
        <taxon>Planctomycetia</taxon>
        <taxon>Pirellulales</taxon>
        <taxon>Lacipirellulaceae</taxon>
        <taxon>Lacipirellula</taxon>
    </lineage>
</organism>
<comment type="subcellular location">
    <subcellularLocation>
        <location evidence="1">Cell envelope</location>
    </subcellularLocation>
</comment>
<name>A0A5K7XEK0_9BACT</name>
<gene>
    <name evidence="9" type="ORF">PLANPX_2913</name>
</gene>
<feature type="domain" description="Multidrug resistance protein MdtA-like barrel-sandwich hybrid" evidence="6">
    <location>
        <begin position="60"/>
        <end position="195"/>
    </location>
</feature>
<accession>A0A5K7XEK0</accession>
<dbReference type="Gene3D" id="2.40.50.100">
    <property type="match status" value="1"/>
</dbReference>
<dbReference type="Pfam" id="PF25944">
    <property type="entry name" value="Beta-barrel_RND"/>
    <property type="match status" value="1"/>
</dbReference>
<dbReference type="AlphaFoldDB" id="A0A5K7XEK0"/>
<dbReference type="Gene3D" id="2.40.30.170">
    <property type="match status" value="1"/>
</dbReference>
<dbReference type="NCBIfam" id="TIGR01730">
    <property type="entry name" value="RND_mfp"/>
    <property type="match status" value="1"/>
</dbReference>
<evidence type="ECO:0000256" key="3">
    <source>
        <dbReference type="SAM" id="MobiDB-lite"/>
    </source>
</evidence>
<evidence type="ECO:0000256" key="1">
    <source>
        <dbReference type="ARBA" id="ARBA00004196"/>
    </source>
</evidence>
<dbReference type="Pfam" id="PF25917">
    <property type="entry name" value="BSH_RND"/>
    <property type="match status" value="1"/>
</dbReference>
<dbReference type="InterPro" id="IPR058627">
    <property type="entry name" value="MdtA-like_C"/>
</dbReference>
<evidence type="ECO:0000256" key="2">
    <source>
        <dbReference type="ARBA" id="ARBA00009477"/>
    </source>
</evidence>
<evidence type="ECO:0000259" key="6">
    <source>
        <dbReference type="Pfam" id="PF25917"/>
    </source>
</evidence>
<dbReference type="FunFam" id="2.40.420.20:FF:000001">
    <property type="entry name" value="Efflux RND transporter periplasmic adaptor subunit"/>
    <property type="match status" value="1"/>
</dbReference>
<evidence type="ECO:0000256" key="4">
    <source>
        <dbReference type="SAM" id="SignalP"/>
    </source>
</evidence>
<evidence type="ECO:0000259" key="5">
    <source>
        <dbReference type="Pfam" id="PF25876"/>
    </source>
</evidence>
<keyword evidence="10" id="KW-1185">Reference proteome</keyword>
<feature type="compositionally biased region" description="Basic and acidic residues" evidence="3">
    <location>
        <begin position="368"/>
        <end position="380"/>
    </location>
</feature>
<dbReference type="Pfam" id="PF25967">
    <property type="entry name" value="RND-MFP_C"/>
    <property type="match status" value="1"/>
</dbReference>
<dbReference type="RefSeq" id="WP_172992030.1">
    <property type="nucleotide sequence ID" value="NZ_AP021861.1"/>
</dbReference>
<dbReference type="InterPro" id="IPR058625">
    <property type="entry name" value="MdtA-like_BSH"/>
</dbReference>
<dbReference type="InterPro" id="IPR006143">
    <property type="entry name" value="RND_pump_MFP"/>
</dbReference>
<comment type="similarity">
    <text evidence="2">Belongs to the membrane fusion protein (MFP) (TC 8.A.1) family.</text>
</comment>
<feature type="region of interest" description="Disordered" evidence="3">
    <location>
        <begin position="364"/>
        <end position="410"/>
    </location>
</feature>
<dbReference type="Proteomes" id="UP000326837">
    <property type="component" value="Chromosome"/>
</dbReference>
<keyword evidence="4" id="KW-0732">Signal</keyword>
<dbReference type="GO" id="GO:0005886">
    <property type="term" value="C:plasma membrane"/>
    <property type="evidence" value="ECO:0007669"/>
    <property type="project" value="TreeGrafter"/>
</dbReference>
<reference evidence="10" key="1">
    <citation type="submission" date="2019-10" db="EMBL/GenBank/DDBJ databases">
        <title>Lacipirellula parvula gen. nov., sp. nov., representing a lineage of planctomycetes widespread in freshwater anoxic habitats, and description of the family Lacipirellulaceae.</title>
        <authorList>
            <person name="Dedysh S.N."/>
            <person name="Kulichevskaya I.S."/>
            <person name="Beletsky A.V."/>
            <person name="Rakitin A.L."/>
            <person name="Mardanov A.V."/>
            <person name="Ivanova A.A."/>
            <person name="Saltykova V.X."/>
            <person name="Rijpstra W.I.C."/>
            <person name="Sinninghe Damste J.S."/>
            <person name="Ravin N.V."/>
        </authorList>
    </citation>
    <scope>NUCLEOTIDE SEQUENCE [LARGE SCALE GENOMIC DNA]</scope>
    <source>
        <strain evidence="10">PX69</strain>
    </source>
</reference>
<protein>
    <submittedName>
        <fullName evidence="9">Uncharacterized protein</fullName>
    </submittedName>
</protein>
<proteinExistence type="inferred from homology"/>
<dbReference type="GO" id="GO:0030313">
    <property type="term" value="C:cell envelope"/>
    <property type="evidence" value="ECO:0007669"/>
    <property type="project" value="UniProtKB-SubCell"/>
</dbReference>
<dbReference type="Gene3D" id="2.40.420.20">
    <property type="match status" value="1"/>
</dbReference>